<protein>
    <submittedName>
        <fullName evidence="5">FAM38A</fullName>
    </submittedName>
</protein>
<dbReference type="GO" id="GO:0016020">
    <property type="term" value="C:membrane"/>
    <property type="evidence" value="ECO:0007669"/>
    <property type="project" value="InterPro"/>
</dbReference>
<feature type="transmembrane region" description="Helical" evidence="2">
    <location>
        <begin position="581"/>
        <end position="600"/>
    </location>
</feature>
<feature type="transmembrane region" description="Helical" evidence="2">
    <location>
        <begin position="138"/>
        <end position="155"/>
    </location>
</feature>
<feature type="region of interest" description="Disordered" evidence="1">
    <location>
        <begin position="380"/>
        <end position="428"/>
    </location>
</feature>
<reference evidence="5" key="1">
    <citation type="submission" date="2007-03" db="EMBL/GenBank/DDBJ databases">
        <title>Annotation of Culex pipiens quinquefasciatus.</title>
        <authorList>
            <consortium name="The Broad Institute Genome Sequencing Platform"/>
            <person name="Atkinson P.W."/>
            <person name="Hemingway J."/>
            <person name="Christensen B.M."/>
            <person name="Higgs S."/>
            <person name="Kodira C."/>
            <person name="Hannick L."/>
            <person name="Megy K."/>
            <person name="O'Leary S."/>
            <person name="Pearson M."/>
            <person name="Haas B.J."/>
            <person name="Mauceli E."/>
            <person name="Wortman J.R."/>
            <person name="Lee N.H."/>
            <person name="Guigo R."/>
            <person name="Stanke M."/>
            <person name="Alvarado L."/>
            <person name="Amedeo P."/>
            <person name="Antoine C.H."/>
            <person name="Arensburger P."/>
            <person name="Bidwell S.L."/>
            <person name="Crawford M."/>
            <person name="Camaro F."/>
            <person name="Devon K."/>
            <person name="Engels R."/>
            <person name="Hammond M."/>
            <person name="Howarth C."/>
            <person name="Koehrsen M."/>
            <person name="Lawson D."/>
            <person name="Montgomery P."/>
            <person name="Nene V."/>
            <person name="Nusbaum C."/>
            <person name="Puiu D."/>
            <person name="Romero-Severson J."/>
            <person name="Severson D.W."/>
            <person name="Shumway M."/>
            <person name="Sisk P."/>
            <person name="Stolte C."/>
            <person name="Zeng Q."/>
            <person name="Eisenstadt E."/>
            <person name="Fraser-Liggett C."/>
            <person name="Strausberg R."/>
            <person name="Galagan J."/>
            <person name="Birren B."/>
            <person name="Collins F.H."/>
        </authorList>
    </citation>
    <scope>NUCLEOTIDE SEQUENCE [LARGE SCALE GENOMIC DNA]</scope>
    <source>
        <strain evidence="5">JHB</strain>
    </source>
</reference>
<feature type="region of interest" description="Disordered" evidence="1">
    <location>
        <begin position="1275"/>
        <end position="1296"/>
    </location>
</feature>
<evidence type="ECO:0000259" key="4">
    <source>
        <dbReference type="Pfam" id="PF24871"/>
    </source>
</evidence>
<feature type="transmembrane region" description="Helical" evidence="2">
    <location>
        <begin position="258"/>
        <end position="279"/>
    </location>
</feature>
<keyword evidence="2" id="KW-0812">Transmembrane</keyword>
<dbReference type="InterPro" id="IPR027272">
    <property type="entry name" value="Piezo"/>
</dbReference>
<keyword evidence="7" id="KW-1185">Reference proteome</keyword>
<dbReference type="KEGG" id="cqu:CpipJ_CPIJ004210"/>
<dbReference type="GO" id="GO:0008381">
    <property type="term" value="F:mechanosensitive monoatomic ion channel activity"/>
    <property type="evidence" value="ECO:0007669"/>
    <property type="project" value="InterPro"/>
</dbReference>
<keyword evidence="2" id="KW-1133">Transmembrane helix</keyword>
<dbReference type="EMBL" id="DS231883">
    <property type="protein sequence ID" value="EDS43003.1"/>
    <property type="molecule type" value="Genomic_DNA"/>
</dbReference>
<evidence type="ECO:0000313" key="7">
    <source>
        <dbReference type="Proteomes" id="UP000002320"/>
    </source>
</evidence>
<dbReference type="Proteomes" id="UP000002320">
    <property type="component" value="Unassembled WGS sequence"/>
</dbReference>
<dbReference type="eggNOG" id="KOG1893">
    <property type="taxonomic scope" value="Eukaryota"/>
</dbReference>
<gene>
    <name evidence="6" type="primary">6036130</name>
    <name evidence="5" type="ORF">CpipJ_CPIJ004210</name>
</gene>
<evidence type="ECO:0000313" key="6">
    <source>
        <dbReference type="EnsemblMetazoa" id="CPIJ004210-PA"/>
    </source>
</evidence>
<sequence>MSKPLLLTSSHHPAAALMTNKRCTRLHDGGIEPDLGLMRGGTRRVRDASSSDAQPTIQNDTIAMHTIEEDDSTSFFEQIMLATGNVASFIYKNSYIFTNVIMMTWSIMYHSWLTFVLLIWANLIWIMPNQRKNMLNSSPFLVIYAELLLLAQYLYGMKLTDDELPSTVNITGINLAQIGFIKYRDYPSSPLLIKSLFTTMFWISLRQMIQEKQMERRTSAIADLAAPLQVTVGAATTGTAAGRPLEKKSSAFITRAGTLINSFLIKFWIWVVAITLFLSGMTGTRMTGFRIVYMALFLIFVLTFQVWSLEMFSFKVWRKMMYAFWLTVIVYSMAILVLVYTYQFDKFPLYWKEYLKISDTLQDNEIPAISETSSAYGTFSKRKKMSNTTEAPPIEKDPESDHGDDATNGATSKVRLPPKDDDKDDDDNTSEILDDLRFRKLSKQEIKGVAQKLVNRVMQLTELVWLFAEIHLLKIILIVAFSLGVETVSFLHLLYVFMTVFAVKSHTNSLVLITRIMSLISSILLITTMMYQVEYIKEANFVSECPNIAANSTDMDMNNAKWFGFQKTDALSSLADLLRPYLIYIIVVTIHAVVVLRQTIRRIRLGQSPRTPHLMFPNVTRSDADKDIPRMIKYLFNYGFYKFGVEISLVSLISLIAYRMDVFSCLYAVWVCVMFHMTRDSLRKMWRFLTWFTVSLIPLQYVIFIGLPPALCVDYPWDIPFLDHFRIWAMLPENTEQFRSKAPKMVSDFLLLMFLCRQTLVFRIEARYNSCPDDFGGGSNKSVLDDIDKLGTVPFINPTPDFIAKVRNWLDISKRGIFLVFFWCTLAIVFLTGSSRVTLFSIGYLIGSFTFLWQGTDFYLRPIRAILKTWNMLIAYNVFVITTKTLLQMIGCLYLTTLTEKNCWLVQLLGVSCLSNPPVEEASTDPLVLAPTCKVPYSDSGLFWDGFCFAFLLVQRRIFSSHYFCHIINETKASTILASRGAELIEDLRIKDVKKEAERESQILQKIKMKMDRIKATQQKILEPVHDPTTHAKEDEIAAGSMIIEGEGVSDIPSDNGALTVGRGSYHTQAPSPSSALMTVSLDAYLDPQRMSFESPNEMLGRVCSPDDTFPVFSPPPCEKEQQPAPTIQTPHTLMPPSKTAIQTRQHRRQSSLNTVSWPNPNELTVSPRQRRLSNNLTPAEVDKNHKTKPHNPPNNKPPRSPCLFQDTTDQAPSPRSPRSPRSVTRHSHRRQSSIGTSVYAPDELTADPSRRRSSFLVSLFVDDDMTTRYDDVTTTGVSRKRSGRRPGSFWGPVGESGLRDSIRSAVSRSPVSHHECNYDQNYSVAAPLAFSKMLIP</sequence>
<dbReference type="STRING" id="7176.B0WBY9"/>
<evidence type="ECO:0000313" key="5">
    <source>
        <dbReference type="EMBL" id="EDS43003.1"/>
    </source>
</evidence>
<feature type="transmembrane region" description="Helical" evidence="2">
    <location>
        <begin position="475"/>
        <end position="498"/>
    </location>
</feature>
<feature type="transmembrane region" description="Helical" evidence="2">
    <location>
        <begin position="510"/>
        <end position="531"/>
    </location>
</feature>
<dbReference type="VEuPathDB" id="VectorBase:CQUJHB000428"/>
<reference evidence="6" key="2">
    <citation type="submission" date="2020-05" db="UniProtKB">
        <authorList>
            <consortium name="EnsemblMetazoa"/>
        </authorList>
    </citation>
    <scope>IDENTIFICATION</scope>
    <source>
        <strain evidence="6">JHB</strain>
    </source>
</reference>
<proteinExistence type="predicted"/>
<dbReference type="EnsemblMetazoa" id="CPIJ004210-RA">
    <property type="protein sequence ID" value="CPIJ004210-PA"/>
    <property type="gene ID" value="CPIJ004210"/>
</dbReference>
<feature type="transmembrane region" description="Helical" evidence="2">
    <location>
        <begin position="688"/>
        <end position="707"/>
    </location>
</feature>
<feature type="transmembrane region" description="Helical" evidence="2">
    <location>
        <begin position="321"/>
        <end position="342"/>
    </location>
</feature>
<dbReference type="PANTHER" id="PTHR47049:SF2">
    <property type="entry name" value="PIEZO-TYPE MECHANOSENSITIVE ION CHANNEL HOMOLOG"/>
    <property type="match status" value="1"/>
</dbReference>
<dbReference type="OrthoDB" id="303066at2759"/>
<dbReference type="Pfam" id="PF24871">
    <property type="entry name" value="Piezo_TM1-24"/>
    <property type="match status" value="1"/>
</dbReference>
<feature type="compositionally biased region" description="Basic and acidic residues" evidence="1">
    <location>
        <begin position="393"/>
        <end position="405"/>
    </location>
</feature>
<feature type="domain" description="Piezo TM25-28" evidence="3">
    <location>
        <begin position="796"/>
        <end position="1029"/>
    </location>
</feature>
<dbReference type="PANTHER" id="PTHR47049">
    <property type="entry name" value="PIEZO-TYPE MECHANOSENSITIVE ION CHANNEL HOMOLOG"/>
    <property type="match status" value="1"/>
</dbReference>
<dbReference type="InParanoid" id="B0WBY9"/>
<evidence type="ECO:0000259" key="3">
    <source>
        <dbReference type="Pfam" id="PF15917"/>
    </source>
</evidence>
<evidence type="ECO:0000256" key="1">
    <source>
        <dbReference type="SAM" id="MobiDB-lite"/>
    </source>
</evidence>
<feature type="domain" description="Piezo TM1-24" evidence="4">
    <location>
        <begin position="45"/>
        <end position="362"/>
    </location>
</feature>
<feature type="compositionally biased region" description="Polar residues" evidence="1">
    <location>
        <begin position="1151"/>
        <end position="1178"/>
    </location>
</feature>
<dbReference type="InterPro" id="IPR031805">
    <property type="entry name" value="Piezo_TM25-28"/>
</dbReference>
<feature type="compositionally biased region" description="Pro residues" evidence="1">
    <location>
        <begin position="1191"/>
        <end position="1201"/>
    </location>
</feature>
<name>B0WBY9_CULQU</name>
<feature type="transmembrane region" description="Helical" evidence="2">
    <location>
        <begin position="816"/>
        <end position="833"/>
    </location>
</feature>
<dbReference type="InterPro" id="IPR056769">
    <property type="entry name" value="Piezo_TM1-24"/>
</dbReference>
<organism>
    <name type="scientific">Culex quinquefasciatus</name>
    <name type="common">Southern house mosquito</name>
    <name type="synonym">Culex pungens</name>
    <dbReference type="NCBI Taxonomy" id="7176"/>
    <lineage>
        <taxon>Eukaryota</taxon>
        <taxon>Metazoa</taxon>
        <taxon>Ecdysozoa</taxon>
        <taxon>Arthropoda</taxon>
        <taxon>Hexapoda</taxon>
        <taxon>Insecta</taxon>
        <taxon>Pterygota</taxon>
        <taxon>Neoptera</taxon>
        <taxon>Endopterygota</taxon>
        <taxon>Diptera</taxon>
        <taxon>Nematocera</taxon>
        <taxon>Culicoidea</taxon>
        <taxon>Culicidae</taxon>
        <taxon>Culicinae</taxon>
        <taxon>Culicini</taxon>
        <taxon>Culex</taxon>
        <taxon>Culex</taxon>
    </lineage>
</organism>
<dbReference type="OMA" id="SWPNPNE"/>
<keyword evidence="2" id="KW-0472">Membrane</keyword>
<feature type="transmembrane region" description="Helical" evidence="2">
    <location>
        <begin position="839"/>
        <end position="860"/>
    </location>
</feature>
<feature type="transmembrane region" description="Helical" evidence="2">
    <location>
        <begin position="191"/>
        <end position="209"/>
    </location>
</feature>
<dbReference type="Pfam" id="PF15917">
    <property type="entry name" value="Piezo_TM25-28"/>
    <property type="match status" value="1"/>
</dbReference>
<feature type="transmembrane region" description="Helical" evidence="2">
    <location>
        <begin position="291"/>
        <end position="309"/>
    </location>
</feature>
<feature type="transmembrane region" description="Helical" evidence="2">
    <location>
        <begin position="107"/>
        <end position="126"/>
    </location>
</feature>
<dbReference type="VEuPathDB" id="VectorBase:CPIJ004210"/>
<feature type="transmembrane region" description="Helical" evidence="2">
    <location>
        <begin position="872"/>
        <end position="896"/>
    </location>
</feature>
<feature type="transmembrane region" description="Helical" evidence="2">
    <location>
        <begin position="631"/>
        <end position="650"/>
    </location>
</feature>
<feature type="region of interest" description="Disordered" evidence="1">
    <location>
        <begin position="1112"/>
        <end position="1246"/>
    </location>
</feature>
<accession>B0WBY9</accession>
<evidence type="ECO:0000256" key="2">
    <source>
        <dbReference type="SAM" id="Phobius"/>
    </source>
</evidence>
<dbReference type="HOGENOM" id="CLU_258645_0_0_1"/>